<dbReference type="EMBL" id="CP042261">
    <property type="protein sequence ID" value="QDY70137.1"/>
    <property type="molecule type" value="Genomic_DNA"/>
</dbReference>
<dbReference type="PROSITE" id="PS51257">
    <property type="entry name" value="PROKAR_LIPOPROTEIN"/>
    <property type="match status" value="1"/>
</dbReference>
<gene>
    <name evidence="1" type="ORF">FPZ52_11225</name>
</gene>
<proteinExistence type="predicted"/>
<evidence type="ECO:0008006" key="3">
    <source>
        <dbReference type="Google" id="ProtNLM"/>
    </source>
</evidence>
<dbReference type="Proteomes" id="UP000318483">
    <property type="component" value="Chromosome"/>
</dbReference>
<dbReference type="AlphaFoldDB" id="A0A5B8J6S0"/>
<evidence type="ECO:0000313" key="2">
    <source>
        <dbReference type="Proteomes" id="UP000318483"/>
    </source>
</evidence>
<organism evidence="1 2">
    <name type="scientific">Qingshengfaniella alkalisoli</name>
    <dbReference type="NCBI Taxonomy" id="2599296"/>
    <lineage>
        <taxon>Bacteria</taxon>
        <taxon>Pseudomonadati</taxon>
        <taxon>Pseudomonadota</taxon>
        <taxon>Alphaproteobacteria</taxon>
        <taxon>Rhodobacterales</taxon>
        <taxon>Paracoccaceae</taxon>
        <taxon>Qingshengfaniella</taxon>
    </lineage>
</organism>
<keyword evidence="2" id="KW-1185">Reference proteome</keyword>
<reference evidence="1 2" key="1">
    <citation type="submission" date="2019-07" db="EMBL/GenBank/DDBJ databases">
        <title>Litoreibacter alkalisoli sp. nov., isolated from saline-alkaline soil.</title>
        <authorList>
            <person name="Wang S."/>
            <person name="Xu L."/>
            <person name="Xing Y.-T."/>
            <person name="Sun J.-Q."/>
        </authorList>
    </citation>
    <scope>NUCLEOTIDE SEQUENCE [LARGE SCALE GENOMIC DNA]</scope>
    <source>
        <strain evidence="1 2">LN3S51</strain>
    </source>
</reference>
<name>A0A5B8J6S0_9RHOB</name>
<sequence length="98" mass="10274">MNKLMPVLGILAVAGCEQAVDAYSDAYALAAENRDAMYAQFGYSPDTYGSGVGSDQYGRPVQTAPGVELRPNAYGPGVHSDQYGNAIRCTAANGTVYC</sequence>
<dbReference type="OrthoDB" id="7867453at2"/>
<accession>A0A5B8J6S0</accession>
<protein>
    <recommendedName>
        <fullName evidence="3">Lipoprotein</fullName>
    </recommendedName>
</protein>
<dbReference type="RefSeq" id="WP_146365545.1">
    <property type="nucleotide sequence ID" value="NZ_CP042261.1"/>
</dbReference>
<dbReference type="KEGG" id="lit:FPZ52_11225"/>
<evidence type="ECO:0000313" key="1">
    <source>
        <dbReference type="EMBL" id="QDY70137.1"/>
    </source>
</evidence>